<keyword evidence="1" id="KW-0472">Membrane</keyword>
<dbReference type="InterPro" id="IPR015943">
    <property type="entry name" value="WD40/YVTN_repeat-like_dom_sf"/>
</dbReference>
<dbReference type="PANTHER" id="PTHR34512">
    <property type="entry name" value="CELL SURFACE PROTEIN"/>
    <property type="match status" value="1"/>
</dbReference>
<comment type="caution">
    <text evidence="3">The sequence shown here is derived from an EMBL/GenBank/DDBJ whole genome shotgun (WGS) entry which is preliminary data.</text>
</comment>
<evidence type="ECO:0000313" key="3">
    <source>
        <dbReference type="EMBL" id="PZG55346.1"/>
    </source>
</evidence>
<evidence type="ECO:0000313" key="4">
    <source>
        <dbReference type="Proteomes" id="UP000248544"/>
    </source>
</evidence>
<dbReference type="InterPro" id="IPR011047">
    <property type="entry name" value="Quinoprotein_ADH-like_sf"/>
</dbReference>
<feature type="domain" description="Pyrrolo-quinoline quinone repeat" evidence="2">
    <location>
        <begin position="581"/>
        <end position="739"/>
    </location>
</feature>
<evidence type="ECO:0000256" key="1">
    <source>
        <dbReference type="SAM" id="Phobius"/>
    </source>
</evidence>
<dbReference type="Gene3D" id="2.130.10.10">
    <property type="entry name" value="YVTN repeat-like/Quinoprotein amine dehydrogenase"/>
    <property type="match status" value="4"/>
</dbReference>
<dbReference type="InterPro" id="IPR018391">
    <property type="entry name" value="PQQ_b-propeller_rpt"/>
</dbReference>
<dbReference type="Proteomes" id="UP000248544">
    <property type="component" value="Unassembled WGS sequence"/>
</dbReference>
<dbReference type="InterPro" id="IPR002372">
    <property type="entry name" value="PQQ_rpt_dom"/>
</dbReference>
<evidence type="ECO:0000259" key="2">
    <source>
        <dbReference type="Pfam" id="PF13360"/>
    </source>
</evidence>
<organism evidence="3 4">
    <name type="scientific">Spongiactinospora gelatinilytica</name>
    <dbReference type="NCBI Taxonomy" id="2666298"/>
    <lineage>
        <taxon>Bacteria</taxon>
        <taxon>Bacillati</taxon>
        <taxon>Actinomycetota</taxon>
        <taxon>Actinomycetes</taxon>
        <taxon>Streptosporangiales</taxon>
        <taxon>Streptosporangiaceae</taxon>
        <taxon>Spongiactinospora</taxon>
    </lineage>
</organism>
<proteinExistence type="predicted"/>
<gene>
    <name evidence="3" type="ORF">C1I98_03600</name>
</gene>
<keyword evidence="1" id="KW-0812">Transmembrane</keyword>
<dbReference type="SMART" id="SM00564">
    <property type="entry name" value="PQQ"/>
    <property type="match status" value="11"/>
</dbReference>
<dbReference type="Pfam" id="PF13360">
    <property type="entry name" value="PQQ_2"/>
    <property type="match status" value="2"/>
</dbReference>
<dbReference type="SUPFAM" id="SSF50998">
    <property type="entry name" value="Quinoprotein alcohol dehydrogenase-like"/>
    <property type="match status" value="3"/>
</dbReference>
<dbReference type="PANTHER" id="PTHR34512:SF30">
    <property type="entry name" value="OUTER MEMBRANE PROTEIN ASSEMBLY FACTOR BAMB"/>
    <property type="match status" value="1"/>
</dbReference>
<feature type="domain" description="Pyrrolo-quinoline quinone repeat" evidence="2">
    <location>
        <begin position="786"/>
        <end position="919"/>
    </location>
</feature>
<name>A0A2W2GZY8_9ACTN</name>
<protein>
    <recommendedName>
        <fullName evidence="2">Pyrrolo-quinoline quinone repeat domain-containing protein</fullName>
    </recommendedName>
</protein>
<dbReference type="RefSeq" id="WP_111165626.1">
    <property type="nucleotide sequence ID" value="NZ_POUA01000015.1"/>
</dbReference>
<accession>A0A2W2GZY8</accession>
<sequence>MREGREEPEARGVLTVLGPRSVAVLAAMVMAAYPAAVADAPRFRPVPAEWRVAWSMRTDLPANPPSFETPRHAVSGDALAVATREGGLRIHDLRTGELRRTVPARTEPITGVWIAADVLVVSRGTPESGTPDQAEKTLEAHDLATGAVRWRRTIAFHQVPMSVNLEYLDSPIMVTERGIIVFERSAEPVVAHALDLRTGATTARTTYAQGCDMRSAATPRAVVLLSHCARTGPQLASLTPRTLRPAWTRPLTSPFAALEDPYLSVTTNADGHLRVRVGSDDSFYDADGRPLPGAREATGIPSPRRWSPPLFADSYSEAAHRREATPENRWPLPAFLVSLDPGTGRLGGLPLDVPHEHATLIGSIQDMAFVHGTVPGDDRITAYKLGYGPARGPARFGGVPASAWPPACSLLAGRDLSVFAEGYRVLPGSDHLAGTTPAKCDWIPRTDDGAVVSVSVEAVSPSSAGARKLFAAEVAAVKAANAHDPTTEGPGFLSYTRARPTGYLGATIINVGPVIVRISSSSRPAVRLISPLLRDNLLARYQPGVRAPAGPRPRGWNLPADGAFYADPVVARGVVHATSDDGTVHSLDAATGAERWRYRMGDVGAHVQVAADGTVFAAADERLVALDAATGRKRWSREMEVSTTPVVSQGRLYAWTTFTDAPNAELVALDATTGRRLWTFRPPGDFAAPTPLIAGAAVHVGDVNGMLYALDPRTGARRWRSPVGGRNDTVHLARTGDVVYAASESGDVRALDAVSGKVRWSSQVHGTVGFRPVVAGGIVYFANKFGTTYALDTRSGRRLWRFPAVGGEDGRGWEPVVAQGVVYAGGPDSGLHALDAATGVERWSAALNTGYSFRPAVADGAVYLGDAQGVLHAFDTATGRERWRFQTGGDVQTRPVVTKDFVYLGVSNGNLYALPTATGG</sequence>
<feature type="transmembrane region" description="Helical" evidence="1">
    <location>
        <begin position="12"/>
        <end position="33"/>
    </location>
</feature>
<keyword evidence="1" id="KW-1133">Transmembrane helix</keyword>
<dbReference type="AlphaFoldDB" id="A0A2W2GZY8"/>
<keyword evidence="4" id="KW-1185">Reference proteome</keyword>
<dbReference type="EMBL" id="POUA01000015">
    <property type="protein sequence ID" value="PZG55346.1"/>
    <property type="molecule type" value="Genomic_DNA"/>
</dbReference>
<reference evidence="3 4" key="1">
    <citation type="submission" date="2018-01" db="EMBL/GenBank/DDBJ databases">
        <title>Draft genome sequence of Sphaerisporangium sp. 7K107.</title>
        <authorList>
            <person name="Sahin N."/>
            <person name="Saygin H."/>
            <person name="Ay H."/>
        </authorList>
    </citation>
    <scope>NUCLEOTIDE SEQUENCE [LARGE SCALE GENOMIC DNA]</scope>
    <source>
        <strain evidence="3 4">7K107</strain>
    </source>
</reference>